<proteinExistence type="predicted"/>
<organism evidence="1 2">
    <name type="scientific">Pseudomonas syringae pv. japonica str. M301072</name>
    <dbReference type="NCBI Taxonomy" id="629262"/>
    <lineage>
        <taxon>Bacteria</taxon>
        <taxon>Pseudomonadati</taxon>
        <taxon>Pseudomonadota</taxon>
        <taxon>Gammaproteobacteria</taxon>
        <taxon>Pseudomonadales</taxon>
        <taxon>Pseudomonadaceae</taxon>
        <taxon>Pseudomonas</taxon>
        <taxon>Pseudomonas syringae</taxon>
    </lineage>
</organism>
<dbReference type="Proteomes" id="UP000004471">
    <property type="component" value="Unassembled WGS sequence"/>
</dbReference>
<keyword evidence="1" id="KW-0560">Oxidoreductase</keyword>
<dbReference type="GO" id="GO:0004096">
    <property type="term" value="F:catalase activity"/>
    <property type="evidence" value="ECO:0007669"/>
    <property type="project" value="UniProtKB-EC"/>
</dbReference>
<dbReference type="EMBL" id="AEAH01003191">
    <property type="protein sequence ID" value="EGH35055.1"/>
    <property type="molecule type" value="Genomic_DNA"/>
</dbReference>
<dbReference type="EC" id="1.11.1.6" evidence="1"/>
<keyword evidence="1" id="KW-0575">Peroxidase</keyword>
<accession>F3FXW3</accession>
<dbReference type="InterPro" id="IPR029062">
    <property type="entry name" value="Class_I_gatase-like"/>
</dbReference>
<gene>
    <name evidence="1" type="primary">katE</name>
    <name evidence="1" type="ORF">PSYJA_41137</name>
</gene>
<name>F3FXW3_PSESX</name>
<evidence type="ECO:0000313" key="2">
    <source>
        <dbReference type="Proteomes" id="UP000004471"/>
    </source>
</evidence>
<reference evidence="1 2" key="1">
    <citation type="journal article" date="2011" name="PLoS Pathog.">
        <title>Dynamic evolution of pathogenicity revealed by sequencing and comparative genomics of 19 Pseudomonas syringae isolates.</title>
        <authorList>
            <person name="Baltrus D.A."/>
            <person name="Nishimura M.T."/>
            <person name="Romanchuk A."/>
            <person name="Chang J.H."/>
            <person name="Mukhtar M.S."/>
            <person name="Cherkis K."/>
            <person name="Roach J."/>
            <person name="Grant S.R."/>
            <person name="Jones C.D."/>
            <person name="Dangl J.L."/>
        </authorList>
    </citation>
    <scope>NUCLEOTIDE SEQUENCE [LARGE SCALE GENOMIC DNA]</scope>
    <source>
        <strain evidence="2">M301072PT</strain>
    </source>
</reference>
<dbReference type="AlphaFoldDB" id="F3FXW3"/>
<dbReference type="Gene3D" id="3.40.50.880">
    <property type="match status" value="1"/>
</dbReference>
<sequence length="59" mass="5919">PTAGTVPVRQTSVKESPALSQVNLLSGDIVSRKVAILVADGVDSKAVEAMKAALTAEGA</sequence>
<protein>
    <submittedName>
        <fullName evidence="1">Hydroperoxidase II</fullName>
        <ecNumber evidence="1">1.11.1.6</ecNumber>
    </submittedName>
</protein>
<feature type="non-terminal residue" evidence="1">
    <location>
        <position position="1"/>
    </location>
</feature>
<feature type="non-terminal residue" evidence="1">
    <location>
        <position position="59"/>
    </location>
</feature>
<evidence type="ECO:0000313" key="1">
    <source>
        <dbReference type="EMBL" id="EGH35055.1"/>
    </source>
</evidence>
<comment type="caution">
    <text evidence="1">The sequence shown here is derived from an EMBL/GenBank/DDBJ whole genome shotgun (WGS) entry which is preliminary data.</text>
</comment>